<evidence type="ECO:0000313" key="6">
    <source>
        <dbReference type="Proteomes" id="UP001140979"/>
    </source>
</evidence>
<evidence type="ECO:0000313" key="5">
    <source>
        <dbReference type="EMBL" id="MDE1241531.1"/>
    </source>
</evidence>
<sequence length="755" mass="86725">MNNVRWKFLLSLLVALFPLATQATIYTSPTLNEANGLVDISPNQAKSLTTQYLNQRKLADKTEKNPSTISRDETDSRIRTPGSTVDALQILAQAEFNLRNFNAAIQTLNQAELLTRQYQLSYLELDVEILKTRLIWQNSGDASAAREALRSITAKYDSIKNADQLAKGIDYKITLLRAEIASKAYDIELANKLFADLKPYVDTLQSPKPIIEYHLVVGGHYLDHGFYNLALSELLISYWSAIESNSSALLAKTNTRLAQLFFERKVLDKAITYLSQAADFYDNYKDSPVLADVLQRMGDIYYQQGKYNLALVHYFNVIDHENSRNDMEKIIEVRISLAATYLNLYNFTLTEQYLSRAEQLLTISDVPRLKAHTLLLHAGLAFHQNQASLVLSNAQQALEIGNKIKDADIQEKAYQLLSLGYEKNGQYTKALENIKRGNTLSKIRQEKLNQISEEAFRQQKEFIEQTLHLVGQEKALLQTQEEYRKFQKIAFVLFMLSVVLFLFLLRRGYIIQRQDEEIDELNSNLFTHSRSRLRNLRMLNAKLPSSLQKSSRNFEQWHIGELIHEPLNDRLRFVMVDVPFLRNMYLQHGYSVGLELEHQFGEFLKSKVADPARIYHFCDANLLYIEPNINRNTPPENAFKQLQGWINEFQPERRLNRIIRMGIADYPFLPRAYTAINDKELLDILLMATSVARELSMKEGVSQWVYLKAIDNAPAASFASSNIRKSCKHAINQGLIKVHSSYKNEESIKKLLKDG</sequence>
<evidence type="ECO:0000256" key="1">
    <source>
        <dbReference type="PROSITE-ProRule" id="PRU00339"/>
    </source>
</evidence>
<dbReference type="AlphaFoldDB" id="A0A9X4ESL7"/>
<organism evidence="5 6">
    <name type="scientific">Vibrio aestuarianus</name>
    <dbReference type="NCBI Taxonomy" id="28171"/>
    <lineage>
        <taxon>Bacteria</taxon>
        <taxon>Pseudomonadati</taxon>
        <taxon>Pseudomonadota</taxon>
        <taxon>Gammaproteobacteria</taxon>
        <taxon>Vibrionales</taxon>
        <taxon>Vibrionaceae</taxon>
        <taxon>Vibrio</taxon>
    </lineage>
</organism>
<name>A0A9X4ESL7_9VIBR</name>
<dbReference type="SUPFAM" id="SSF48452">
    <property type="entry name" value="TPR-like"/>
    <property type="match status" value="1"/>
</dbReference>
<dbReference type="EMBL" id="JAKNBA010000005">
    <property type="protein sequence ID" value="MDE1241531.1"/>
    <property type="molecule type" value="Genomic_DNA"/>
</dbReference>
<keyword evidence="1" id="KW-0802">TPR repeat</keyword>
<dbReference type="RefSeq" id="WP_274682790.1">
    <property type="nucleotide sequence ID" value="NZ_JAKNBA010000005.1"/>
</dbReference>
<feature type="repeat" description="TPR" evidence="1">
    <location>
        <begin position="291"/>
        <end position="324"/>
    </location>
</feature>
<feature type="region of interest" description="Disordered" evidence="2">
    <location>
        <begin position="56"/>
        <end position="78"/>
    </location>
</feature>
<keyword evidence="3" id="KW-0812">Transmembrane</keyword>
<dbReference type="InterPro" id="IPR011990">
    <property type="entry name" value="TPR-like_helical_dom_sf"/>
</dbReference>
<dbReference type="PROSITE" id="PS50005">
    <property type="entry name" value="TPR"/>
    <property type="match status" value="1"/>
</dbReference>
<dbReference type="SMART" id="SM00028">
    <property type="entry name" value="TPR"/>
    <property type="match status" value="5"/>
</dbReference>
<feature type="transmembrane region" description="Helical" evidence="3">
    <location>
        <begin position="486"/>
        <end position="505"/>
    </location>
</feature>
<proteinExistence type="predicted"/>
<feature type="compositionally biased region" description="Basic and acidic residues" evidence="2">
    <location>
        <begin position="57"/>
        <end position="78"/>
    </location>
</feature>
<dbReference type="Gene3D" id="1.25.40.10">
    <property type="entry name" value="Tetratricopeptide repeat domain"/>
    <property type="match status" value="1"/>
</dbReference>
<comment type="caution">
    <text evidence="5">The sequence shown here is derived from an EMBL/GenBank/DDBJ whole genome shotgun (WGS) entry which is preliminary data.</text>
</comment>
<dbReference type="Pfam" id="PF13424">
    <property type="entry name" value="TPR_12"/>
    <property type="match status" value="1"/>
</dbReference>
<evidence type="ECO:0000256" key="2">
    <source>
        <dbReference type="SAM" id="MobiDB-lite"/>
    </source>
</evidence>
<keyword evidence="3" id="KW-0472">Membrane</keyword>
<evidence type="ECO:0000256" key="3">
    <source>
        <dbReference type="SAM" id="Phobius"/>
    </source>
</evidence>
<feature type="chain" id="PRO_5040953596" evidence="4">
    <location>
        <begin position="24"/>
        <end position="755"/>
    </location>
</feature>
<keyword evidence="3" id="KW-1133">Transmembrane helix</keyword>
<evidence type="ECO:0000256" key="4">
    <source>
        <dbReference type="SAM" id="SignalP"/>
    </source>
</evidence>
<reference evidence="5" key="1">
    <citation type="submission" date="2022-02" db="EMBL/GenBank/DDBJ databases">
        <title>Emergence and expansion in Europe of a Vibrio aestuarianus clonal complex pathogenic for oysters.</title>
        <authorList>
            <person name="Mesnil A."/>
            <person name="Travers M.-A."/>
        </authorList>
    </citation>
    <scope>NUCLEOTIDE SEQUENCE</scope>
    <source>
        <strain evidence="5">19_064_11T1</strain>
    </source>
</reference>
<protein>
    <submittedName>
        <fullName evidence="5">Tetratricopeptide repeat protein</fullName>
    </submittedName>
</protein>
<accession>A0A9X4ESL7</accession>
<dbReference type="InterPro" id="IPR019734">
    <property type="entry name" value="TPR_rpt"/>
</dbReference>
<feature type="signal peptide" evidence="4">
    <location>
        <begin position="1"/>
        <end position="23"/>
    </location>
</feature>
<keyword evidence="4" id="KW-0732">Signal</keyword>
<dbReference type="Proteomes" id="UP001140979">
    <property type="component" value="Unassembled WGS sequence"/>
</dbReference>
<gene>
    <name evidence="5" type="ORF">L9W94_05070</name>
</gene>